<keyword evidence="1 6" id="KW-0808">Transferase</keyword>
<dbReference type="EMBL" id="BLLF01000841">
    <property type="protein sequence ID" value="GFH15361.1"/>
    <property type="molecule type" value="Genomic_DNA"/>
</dbReference>
<evidence type="ECO:0000313" key="8">
    <source>
        <dbReference type="EMBL" id="GFH15361.1"/>
    </source>
</evidence>
<protein>
    <recommendedName>
        <fullName evidence="6">Protein-serine/threonine kinase</fullName>
        <ecNumber evidence="6">2.7.11.-</ecNumber>
    </recommendedName>
</protein>
<dbReference type="GO" id="GO:0004740">
    <property type="term" value="F:pyruvate dehydrogenase (acetyl-transferring) kinase activity"/>
    <property type="evidence" value="ECO:0007669"/>
    <property type="project" value="UniProtKB-EC"/>
</dbReference>
<keyword evidence="6" id="KW-0496">Mitochondrion</keyword>
<dbReference type="AlphaFoldDB" id="A0A699Z046"/>
<name>A0A699Z046_HAELA</name>
<feature type="domain" description="Branched-chain alpha-ketoacid dehydrogenase kinase/Pyruvate dehydrogenase kinase N-terminal" evidence="7">
    <location>
        <begin position="4"/>
        <end position="156"/>
    </location>
</feature>
<dbReference type="PANTHER" id="PTHR11947:SF3">
    <property type="entry name" value="[PYRUVATE DEHYDROGENASE (ACETYL-TRANSFERRING)] KINASE, MITOCHONDRIAL"/>
    <property type="match status" value="1"/>
</dbReference>
<comment type="subcellular location">
    <subcellularLocation>
        <location evidence="6">Mitochondrion matrix</location>
    </subcellularLocation>
</comment>
<proteinExistence type="inferred from homology"/>
<evidence type="ECO:0000256" key="5">
    <source>
        <dbReference type="ARBA" id="ARBA00048201"/>
    </source>
</evidence>
<accession>A0A699Z046</accession>
<dbReference type="PANTHER" id="PTHR11947">
    <property type="entry name" value="PYRUVATE DEHYDROGENASE KINASE"/>
    <property type="match status" value="1"/>
</dbReference>
<keyword evidence="9" id="KW-1185">Reference proteome</keyword>
<organism evidence="8 9">
    <name type="scientific">Haematococcus lacustris</name>
    <name type="common">Green alga</name>
    <name type="synonym">Haematococcus pluvialis</name>
    <dbReference type="NCBI Taxonomy" id="44745"/>
    <lineage>
        <taxon>Eukaryota</taxon>
        <taxon>Viridiplantae</taxon>
        <taxon>Chlorophyta</taxon>
        <taxon>core chlorophytes</taxon>
        <taxon>Chlorophyceae</taxon>
        <taxon>CS clade</taxon>
        <taxon>Chlamydomonadales</taxon>
        <taxon>Haematococcaceae</taxon>
        <taxon>Haematococcus</taxon>
    </lineage>
</organism>
<dbReference type="Pfam" id="PF10436">
    <property type="entry name" value="BCDHK_Adom3"/>
    <property type="match status" value="1"/>
</dbReference>
<evidence type="ECO:0000259" key="7">
    <source>
        <dbReference type="Pfam" id="PF10436"/>
    </source>
</evidence>
<gene>
    <name evidence="8" type="ORF">HaLaN_11577</name>
</gene>
<comment type="caution">
    <text evidence="8">The sequence shown here is derived from an EMBL/GenBank/DDBJ whole genome shotgun (WGS) entry which is preliminary data.</text>
</comment>
<comment type="similarity">
    <text evidence="6">Belongs to the PDK/BCKDK protein kinase family.</text>
</comment>
<evidence type="ECO:0000313" key="9">
    <source>
        <dbReference type="Proteomes" id="UP000485058"/>
    </source>
</evidence>
<dbReference type="GO" id="GO:0005524">
    <property type="term" value="F:ATP binding"/>
    <property type="evidence" value="ECO:0007669"/>
    <property type="project" value="UniProtKB-UniRule"/>
</dbReference>
<dbReference type="GO" id="GO:0005759">
    <property type="term" value="C:mitochondrial matrix"/>
    <property type="evidence" value="ECO:0007669"/>
    <property type="project" value="UniProtKB-SubCell"/>
</dbReference>
<dbReference type="InterPro" id="IPR039028">
    <property type="entry name" value="BCKD/PDK"/>
</dbReference>
<comment type="catalytic activity">
    <reaction evidence="5">
        <text>L-seryl-[pyruvate dehydrogenase E1 alpha subunit] + ATP = O-phospho-L-seryl-[pyruvate dehydrogenase E1 alpha subunit] + ADP + H(+)</text>
        <dbReference type="Rhea" id="RHEA:23052"/>
        <dbReference type="Rhea" id="RHEA-COMP:13689"/>
        <dbReference type="Rhea" id="RHEA-COMP:13690"/>
        <dbReference type="ChEBI" id="CHEBI:15378"/>
        <dbReference type="ChEBI" id="CHEBI:29999"/>
        <dbReference type="ChEBI" id="CHEBI:30616"/>
        <dbReference type="ChEBI" id="CHEBI:83421"/>
        <dbReference type="ChEBI" id="CHEBI:456216"/>
        <dbReference type="EC" id="2.7.11.2"/>
    </reaction>
</comment>
<dbReference type="EC" id="2.7.11.-" evidence="6"/>
<evidence type="ECO:0000256" key="2">
    <source>
        <dbReference type="ARBA" id="ARBA00022741"/>
    </source>
</evidence>
<dbReference type="InterPro" id="IPR018955">
    <property type="entry name" value="BCDHK/PDK_N"/>
</dbReference>
<keyword evidence="3 6" id="KW-0418">Kinase</keyword>
<dbReference type="InterPro" id="IPR036784">
    <property type="entry name" value="AK/P_DHK_N_sf"/>
</dbReference>
<dbReference type="Proteomes" id="UP000485058">
    <property type="component" value="Unassembled WGS sequence"/>
</dbReference>
<keyword evidence="2 6" id="KW-0547">Nucleotide-binding</keyword>
<evidence type="ECO:0000256" key="4">
    <source>
        <dbReference type="ARBA" id="ARBA00022840"/>
    </source>
</evidence>
<evidence type="ECO:0000256" key="1">
    <source>
        <dbReference type="ARBA" id="ARBA00022679"/>
    </source>
</evidence>
<reference evidence="8 9" key="1">
    <citation type="submission" date="2020-02" db="EMBL/GenBank/DDBJ databases">
        <title>Draft genome sequence of Haematococcus lacustris strain NIES-144.</title>
        <authorList>
            <person name="Morimoto D."/>
            <person name="Nakagawa S."/>
            <person name="Yoshida T."/>
            <person name="Sawayama S."/>
        </authorList>
    </citation>
    <scope>NUCLEOTIDE SEQUENCE [LARGE SCALE GENOMIC DNA]</scope>
    <source>
        <strain evidence="8 9">NIES-144</strain>
    </source>
</reference>
<evidence type="ECO:0000256" key="3">
    <source>
        <dbReference type="ARBA" id="ARBA00022777"/>
    </source>
</evidence>
<evidence type="ECO:0000256" key="6">
    <source>
        <dbReference type="RuleBase" id="RU366032"/>
    </source>
</evidence>
<keyword evidence="4 6" id="KW-0067">ATP-binding</keyword>
<dbReference type="SUPFAM" id="SSF69012">
    <property type="entry name" value="alpha-ketoacid dehydrogenase kinase, N-terminal domain"/>
    <property type="match status" value="1"/>
</dbReference>
<sequence>MARQMLMSSRFLHGELPIRLAHRIIELNALPEELSQNLHVERVKAWYAESFHDLRALPLVKEEADVVRFTELLRRLYARHGPVVPAVAKGVEEYKRQALQAGRSESGLQADLDPFLDRFFLSRIALRFLVGHHIALYEQSVKPEGQRRMDRIGMIHTKCSPLQVSAGQGEAGWAAGGLQQE</sequence>
<dbReference type="Gene3D" id="1.20.140.20">
    <property type="entry name" value="Alpha-ketoacid/pyruvate dehydrogenase kinase, N-terminal domain"/>
    <property type="match status" value="1"/>
</dbReference>
<dbReference type="GO" id="GO:0010906">
    <property type="term" value="P:regulation of glucose metabolic process"/>
    <property type="evidence" value="ECO:0007669"/>
    <property type="project" value="TreeGrafter"/>
</dbReference>